<dbReference type="AlphaFoldDB" id="A0A1G2QG73"/>
<evidence type="ECO:0000313" key="1">
    <source>
        <dbReference type="EMBL" id="OHA59615.1"/>
    </source>
</evidence>
<protein>
    <submittedName>
        <fullName evidence="1">Uncharacterized protein</fullName>
    </submittedName>
</protein>
<accession>A0A1G2QG73</accession>
<dbReference type="Proteomes" id="UP000177838">
    <property type="component" value="Unassembled WGS sequence"/>
</dbReference>
<dbReference type="EMBL" id="MHTK01000006">
    <property type="protein sequence ID" value="OHA59615.1"/>
    <property type="molecule type" value="Genomic_DNA"/>
</dbReference>
<proteinExistence type="predicted"/>
<reference evidence="1 2" key="1">
    <citation type="journal article" date="2016" name="Nat. Commun.">
        <title>Thousands of microbial genomes shed light on interconnected biogeochemical processes in an aquifer system.</title>
        <authorList>
            <person name="Anantharaman K."/>
            <person name="Brown C.T."/>
            <person name="Hug L.A."/>
            <person name="Sharon I."/>
            <person name="Castelle C.J."/>
            <person name="Probst A.J."/>
            <person name="Thomas B.C."/>
            <person name="Singh A."/>
            <person name="Wilkins M.J."/>
            <person name="Karaoz U."/>
            <person name="Brodie E.L."/>
            <person name="Williams K.H."/>
            <person name="Hubbard S.S."/>
            <person name="Banfield J.F."/>
        </authorList>
    </citation>
    <scope>NUCLEOTIDE SEQUENCE [LARGE SCALE GENOMIC DNA]</scope>
</reference>
<name>A0A1G2QG73_9BACT</name>
<evidence type="ECO:0000313" key="2">
    <source>
        <dbReference type="Proteomes" id="UP000177838"/>
    </source>
</evidence>
<gene>
    <name evidence="1" type="ORF">A2589_02015</name>
</gene>
<dbReference type="STRING" id="1802439.A2589_02015"/>
<organism evidence="1 2">
    <name type="scientific">Candidatus Vogelbacteria bacterium RIFOXYD1_FULL_46_19</name>
    <dbReference type="NCBI Taxonomy" id="1802439"/>
    <lineage>
        <taxon>Bacteria</taxon>
        <taxon>Candidatus Vogeliibacteriota</taxon>
    </lineage>
</organism>
<comment type="caution">
    <text evidence="1">The sequence shown here is derived from an EMBL/GenBank/DDBJ whole genome shotgun (WGS) entry which is preliminary data.</text>
</comment>
<sequence length="275" mass="30779">MATVKPQVQTSVSREVAREVLSRGTDCLDDLIVEKAFGIPIFCNDFPPPIPFGPEEIDRARKLHHFLVLIADKNPAGQVLTMQGVDEMCQSKLDDGPLLFYRGCYKHEPFYGKVPIAKFPTWKFVSREVIPDSINKNFLGQTQAIVDYLVDEVYEGQSLPDQYRAAVDEFEANIDRLASLMNTNWQPAAGELAALQVNQLFRLSPGELLYVIALYDRVNHERLLEDTYSWTASRYADGNLVSIGLADSDGASVDGDTPRYSYDNLGTMFSRSGLV</sequence>